<dbReference type="RefSeq" id="WP_252443749.1">
    <property type="nucleotide sequence ID" value="NZ_JAGSOV010000062.1"/>
</dbReference>
<sequence length="67" mass="7562">MHRVLDRDLRLLSLEELREAVAMPLFSVEPGATVVYHALFQDVAILPWARPRWSDSDPDSDSDSDGP</sequence>
<dbReference type="EMBL" id="JAGSOV010000062">
    <property type="protein sequence ID" value="MCO1659104.1"/>
    <property type="molecule type" value="Genomic_DNA"/>
</dbReference>
<gene>
    <name evidence="1" type="ORF">KDL28_28945</name>
</gene>
<reference evidence="1" key="1">
    <citation type="submission" date="2021-04" db="EMBL/GenBank/DDBJ databases">
        <title>Pseudonocardia sp. nov., isolated from sandy soil of mangrove forest.</title>
        <authorList>
            <person name="Zan Z."/>
            <person name="Huang R."/>
            <person name="Liu W."/>
        </authorList>
    </citation>
    <scope>NUCLEOTIDE SEQUENCE</scope>
    <source>
        <strain evidence="1">S2-4</strain>
    </source>
</reference>
<evidence type="ECO:0000313" key="2">
    <source>
        <dbReference type="Proteomes" id="UP001165283"/>
    </source>
</evidence>
<proteinExistence type="predicted"/>
<name>A0ABT1A8V7_9PSEU</name>
<comment type="caution">
    <text evidence="1">The sequence shown here is derived from an EMBL/GenBank/DDBJ whole genome shotgun (WGS) entry which is preliminary data.</text>
</comment>
<organism evidence="1 2">
    <name type="scientific">Pseudonocardia humida</name>
    <dbReference type="NCBI Taxonomy" id="2800819"/>
    <lineage>
        <taxon>Bacteria</taxon>
        <taxon>Bacillati</taxon>
        <taxon>Actinomycetota</taxon>
        <taxon>Actinomycetes</taxon>
        <taxon>Pseudonocardiales</taxon>
        <taxon>Pseudonocardiaceae</taxon>
        <taxon>Pseudonocardia</taxon>
    </lineage>
</organism>
<keyword evidence="2" id="KW-1185">Reference proteome</keyword>
<dbReference type="Proteomes" id="UP001165283">
    <property type="component" value="Unassembled WGS sequence"/>
</dbReference>
<accession>A0ABT1A8V7</accession>
<protein>
    <submittedName>
        <fullName evidence="1">Uncharacterized protein</fullName>
    </submittedName>
</protein>
<evidence type="ECO:0000313" key="1">
    <source>
        <dbReference type="EMBL" id="MCO1659104.1"/>
    </source>
</evidence>